<dbReference type="GO" id="GO:0005886">
    <property type="term" value="C:plasma membrane"/>
    <property type="evidence" value="ECO:0007669"/>
    <property type="project" value="UniProtKB-SubCell"/>
</dbReference>
<dbReference type="RefSeq" id="WP_136783776.1">
    <property type="nucleotide sequence ID" value="NZ_SWCO01000012.1"/>
</dbReference>
<evidence type="ECO:0000256" key="1">
    <source>
        <dbReference type="ARBA" id="ARBA00004651"/>
    </source>
</evidence>
<evidence type="ECO:0000313" key="10">
    <source>
        <dbReference type="EMBL" id="TKB00769.1"/>
    </source>
</evidence>
<dbReference type="Pfam" id="PF13520">
    <property type="entry name" value="AA_permease_2"/>
    <property type="match status" value="1"/>
</dbReference>
<evidence type="ECO:0000256" key="9">
    <source>
        <dbReference type="SAM" id="Phobius"/>
    </source>
</evidence>
<feature type="transmembrane region" description="Helical" evidence="9">
    <location>
        <begin position="352"/>
        <end position="373"/>
    </location>
</feature>
<evidence type="ECO:0000256" key="8">
    <source>
        <dbReference type="ARBA" id="ARBA00045636"/>
    </source>
</evidence>
<feature type="transmembrane region" description="Helical" evidence="9">
    <location>
        <begin position="130"/>
        <end position="148"/>
    </location>
</feature>
<dbReference type="Gene3D" id="1.20.1740.10">
    <property type="entry name" value="Amino acid/polyamine transporter I"/>
    <property type="match status" value="1"/>
</dbReference>
<evidence type="ECO:0000256" key="5">
    <source>
        <dbReference type="ARBA" id="ARBA00022692"/>
    </source>
</evidence>
<keyword evidence="7 9" id="KW-0472">Membrane</keyword>
<dbReference type="InterPro" id="IPR050367">
    <property type="entry name" value="APC_superfamily"/>
</dbReference>
<dbReference type="PANTHER" id="PTHR42770:SF18">
    <property type="entry name" value="ARGININE_AGMATINE ANTIPORTER"/>
    <property type="match status" value="1"/>
</dbReference>
<dbReference type="InterPro" id="IPR002293">
    <property type="entry name" value="AA/rel_permease1"/>
</dbReference>
<evidence type="ECO:0000256" key="2">
    <source>
        <dbReference type="ARBA" id="ARBA00008220"/>
    </source>
</evidence>
<feature type="transmembrane region" description="Helical" evidence="9">
    <location>
        <begin position="45"/>
        <end position="64"/>
    </location>
</feature>
<evidence type="ECO:0000256" key="3">
    <source>
        <dbReference type="ARBA" id="ARBA00021069"/>
    </source>
</evidence>
<dbReference type="Proteomes" id="UP000305471">
    <property type="component" value="Unassembled WGS sequence"/>
</dbReference>
<evidence type="ECO:0000256" key="6">
    <source>
        <dbReference type="ARBA" id="ARBA00022989"/>
    </source>
</evidence>
<evidence type="ECO:0000256" key="7">
    <source>
        <dbReference type="ARBA" id="ARBA00023136"/>
    </source>
</evidence>
<dbReference type="PANTHER" id="PTHR42770">
    <property type="entry name" value="AMINO ACID TRANSPORTER-RELATED"/>
    <property type="match status" value="1"/>
</dbReference>
<feature type="transmembrane region" description="Helical" evidence="9">
    <location>
        <begin position="433"/>
        <end position="451"/>
    </location>
</feature>
<keyword evidence="4" id="KW-1003">Cell membrane</keyword>
<comment type="caution">
    <text evidence="10">The sequence shown here is derived from an EMBL/GenBank/DDBJ whole genome shotgun (WGS) entry which is preliminary data.</text>
</comment>
<keyword evidence="6 9" id="KW-1133">Transmembrane helix</keyword>
<evidence type="ECO:0000313" key="11">
    <source>
        <dbReference type="Proteomes" id="UP000305471"/>
    </source>
</evidence>
<evidence type="ECO:0000256" key="4">
    <source>
        <dbReference type="ARBA" id="ARBA00022475"/>
    </source>
</evidence>
<keyword evidence="11" id="KW-1185">Reference proteome</keyword>
<keyword evidence="5 9" id="KW-0812">Transmembrane</keyword>
<accession>A0A4U0Z547</accession>
<feature type="transmembrane region" description="Helical" evidence="9">
    <location>
        <begin position="271"/>
        <end position="294"/>
    </location>
</feature>
<dbReference type="AlphaFoldDB" id="A0A4U0Z547"/>
<feature type="transmembrane region" description="Helical" evidence="9">
    <location>
        <begin position="231"/>
        <end position="251"/>
    </location>
</feature>
<feature type="transmembrane region" description="Helical" evidence="9">
    <location>
        <begin position="95"/>
        <end position="118"/>
    </location>
</feature>
<sequence>MSSESKSLLTKGIGGIGAALLVLNGLIGAGIFALPAKMAAELGAFSPYIFLIFGALMLAIVWCFGQLAALYQETGGPVVYAQKGFGDAAAFQTGFIYYLARATAIAANMHVLLLYAGYVWPELNAGIGKSFAIIALTTALIIVNIVGLKAAMRSLDAISMLKLLPFVALIGVGYWQFDFSSVLTSSSATVVPAFDTISAGALLTLYAFIGFETVVVTSGETNSPKKTIPRALMLTVSGIAIFYFCVQWLYWHTVGPAKPDSAPLIALANMIFGETGALIMTLTAVVSVAGNLLANMISTSRLTFSMAQQSLIPGKLGQKLGEIHTSFATPAVSILILGIFAGTMALSGSFTWLAISSVLARLAVYAVCVVVLIKAQRAPLQRAFLQGARLQGTHLQGTSLQSASSQSSFQPDTSEKDAYFNGSAGALASPVNLFRRLIPFVALAVCAWSIAQSSTNAWLFLLGELVVGALLYFAQSNKISKG</sequence>
<feature type="transmembrane region" description="Helical" evidence="9">
    <location>
        <begin position="160"/>
        <end position="177"/>
    </location>
</feature>
<comment type="subcellular location">
    <subcellularLocation>
        <location evidence="1">Cell membrane</location>
        <topology evidence="1">Multi-pass membrane protein</topology>
    </subcellularLocation>
</comment>
<name>A0A4U0Z547_9ALTE</name>
<protein>
    <recommendedName>
        <fullName evidence="3">Arginine/agmatine antiporter</fullName>
    </recommendedName>
</protein>
<dbReference type="EMBL" id="SWCO01000012">
    <property type="protein sequence ID" value="TKB00769.1"/>
    <property type="molecule type" value="Genomic_DNA"/>
</dbReference>
<gene>
    <name evidence="10" type="ORF">E5672_19070</name>
</gene>
<reference evidence="10 11" key="1">
    <citation type="submission" date="2019-04" db="EMBL/GenBank/DDBJ databases">
        <title>Alteromonas portus sp. nov., an alginate lyase-excreting marine bacterium.</title>
        <authorList>
            <person name="Huang H."/>
            <person name="Mo K."/>
            <person name="Bao S."/>
        </authorList>
    </citation>
    <scope>NUCLEOTIDE SEQUENCE [LARGE SCALE GENOMIC DNA]</scope>
    <source>
        <strain evidence="10 11">HB161718</strain>
    </source>
</reference>
<feature type="transmembrane region" description="Helical" evidence="9">
    <location>
        <begin position="12"/>
        <end position="33"/>
    </location>
</feature>
<feature type="transmembrane region" description="Helical" evidence="9">
    <location>
        <begin position="327"/>
        <end position="346"/>
    </location>
</feature>
<feature type="transmembrane region" description="Helical" evidence="9">
    <location>
        <begin position="457"/>
        <end position="474"/>
    </location>
</feature>
<organism evidence="10 11">
    <name type="scientific">Alteromonas portus</name>
    <dbReference type="NCBI Taxonomy" id="2565549"/>
    <lineage>
        <taxon>Bacteria</taxon>
        <taxon>Pseudomonadati</taxon>
        <taxon>Pseudomonadota</taxon>
        <taxon>Gammaproteobacteria</taxon>
        <taxon>Alteromonadales</taxon>
        <taxon>Alteromonadaceae</taxon>
        <taxon>Alteromonas/Salinimonas group</taxon>
        <taxon>Alteromonas</taxon>
    </lineage>
</organism>
<dbReference type="OrthoDB" id="9771067at2"/>
<dbReference type="GO" id="GO:0022857">
    <property type="term" value="F:transmembrane transporter activity"/>
    <property type="evidence" value="ECO:0007669"/>
    <property type="project" value="InterPro"/>
</dbReference>
<comment type="similarity">
    <text evidence="2">Belongs to the amino acid-polyamine-organocation (APC) superfamily. Basic amino acid/polyamine antiporter (APA) (TC 2.A.3.2) family.</text>
</comment>
<feature type="transmembrane region" description="Helical" evidence="9">
    <location>
        <begin position="197"/>
        <end position="219"/>
    </location>
</feature>
<proteinExistence type="inferred from homology"/>
<comment type="function">
    <text evidence="8">Major component of the acid-resistance (AR) system allowing enteric pathogens to survive the acidic environment in the stomach. Exchanges extracellular arginine for its intracellular decarboxylation product agmatine (Agm) thereby expelling intracellular protons. Probably undergoes several conformational states in order to translocate the substrate across the membrane; keeps the substrate accessible to only 1 side of the membrane at a time by opening and closing 3 membrane-internal gates.</text>
</comment>